<accession>A0A386PU46</accession>
<dbReference type="EMBL" id="CP031933">
    <property type="protein sequence ID" value="AYE38385.1"/>
    <property type="molecule type" value="Genomic_DNA"/>
</dbReference>
<dbReference type="AlphaFoldDB" id="A0A386PU46"/>
<dbReference type="RefSeq" id="WP_120142634.1">
    <property type="nucleotide sequence ID" value="NZ_CP031933.2"/>
</dbReference>
<evidence type="ECO:0000313" key="2">
    <source>
        <dbReference type="Proteomes" id="UP000267208"/>
    </source>
</evidence>
<dbReference type="OrthoDB" id="2146126at2"/>
<evidence type="ECO:0008006" key="3">
    <source>
        <dbReference type="Google" id="ProtNLM"/>
    </source>
</evidence>
<sequence>MGLFPELDEKETIDNVKYYFNEEFSRRDARAQMNIDSIQSPLFDTVGSAGNAINTQENKVINQLRAQELVKTIYRTIENCPKEPNRLKTILKNHYLLSVSNNDTMDQAKYEKTRYNELENTALLYFAEAFADCRYL</sequence>
<dbReference type="KEGG" id="lzh:D1B17_06940"/>
<dbReference type="InterPro" id="IPR006524">
    <property type="entry name" value="ArpU-like"/>
</dbReference>
<protein>
    <recommendedName>
        <fullName evidence="3">ArpU family transcriptional regulator</fullName>
    </recommendedName>
</protein>
<keyword evidence="2" id="KW-1185">Reference proteome</keyword>
<name>A0A386PU46_9LACO</name>
<gene>
    <name evidence="1" type="ORF">D1B17_06940</name>
</gene>
<proteinExistence type="predicted"/>
<reference evidence="2" key="1">
    <citation type="submission" date="2018-08" db="EMBL/GenBank/DDBJ databases">
        <title>Genome of Lactobacillus sp. HBUAS52074.</title>
        <authorList>
            <person name="Guo Z."/>
            <person name="Zhang Z.D."/>
        </authorList>
    </citation>
    <scope>NUCLEOTIDE SEQUENCE [LARGE SCALE GENOMIC DNA]</scope>
    <source>
        <strain evidence="2">HBUAS52074</strain>
    </source>
</reference>
<organism evidence="1 2">
    <name type="scientific">Companilactobacillus zhachilii</name>
    <dbReference type="NCBI Taxonomy" id="2304606"/>
    <lineage>
        <taxon>Bacteria</taxon>
        <taxon>Bacillati</taxon>
        <taxon>Bacillota</taxon>
        <taxon>Bacilli</taxon>
        <taxon>Lactobacillales</taxon>
        <taxon>Lactobacillaceae</taxon>
        <taxon>Companilactobacillus</taxon>
    </lineage>
</organism>
<dbReference type="Proteomes" id="UP000267208">
    <property type="component" value="Chromosome"/>
</dbReference>
<evidence type="ECO:0000313" key="1">
    <source>
        <dbReference type="EMBL" id="AYE38385.1"/>
    </source>
</evidence>
<dbReference type="NCBIfam" id="TIGR01637">
    <property type="entry name" value="phage_arpU"/>
    <property type="match status" value="1"/>
</dbReference>